<dbReference type="Proteomes" id="UP001515683">
    <property type="component" value="Unassembled WGS sequence"/>
</dbReference>
<comment type="caution">
    <text evidence="3">The sequence shown here is derived from an EMBL/GenBank/DDBJ whole genome shotgun (WGS) entry which is preliminary data.</text>
</comment>
<feature type="region of interest" description="Disordered" evidence="1">
    <location>
        <begin position="1086"/>
        <end position="1115"/>
    </location>
</feature>
<protein>
    <submittedName>
        <fullName evidence="3">Uncharacterized protein</fullName>
    </submittedName>
</protein>
<proteinExistence type="predicted"/>
<dbReference type="RefSeq" id="WP_167013887.1">
    <property type="nucleotide sequence ID" value="NZ_VWXF01000003.1"/>
</dbReference>
<evidence type="ECO:0000313" key="3">
    <source>
        <dbReference type="EMBL" id="NIF21718.1"/>
    </source>
</evidence>
<accession>A0ABX0RB09</accession>
<evidence type="ECO:0000313" key="4">
    <source>
        <dbReference type="Proteomes" id="UP001515683"/>
    </source>
</evidence>
<sequence length="2033" mass="228638">MSDYDVLNQQGNDALTEDDALTYSQGRLMEETSLLSSEVSANPVIDSPSNKGAVILAKTMLPVFQRMIYQLLHAYFIMVCEQYLKPLDKIEQQLNEVRSIINDDTISLSRKIAAFRSLIDSLDTGWSDDVSATLTAFDGLSLKISTALSPEDIPAMLDTFINVLSLPSVVSHVDKDFLSYWREHLVSLKQHIQWSVRIYTAPRNSITDYLNLIFDSALLPEWATEFIHQVQDLYLYLQQWVAELGEGELPGTLAWIKGYTQAYSAAGSPGERMKVMFHMLQHEEVMQIIYPLIRQKIPLIAEAFQTLDTLKLEASEIDLRHGSVATSLDYFLRVTDDKFTQKLMEGSEDTAGENRLHIGREVGAILRQAGQYTQAGSYSGMLFKNMLKVMQSDMGWIEFVKACASETQWWDLTVSLLKTGVDYSLGAFVAAINIVNLGWNSEFVATWGSMTWRQLPAAALKNLSDELNKKDSALLKEVERFPLLGAVIKTLMLLLNDLSNKDNWLEILISRLSEYIRDVPLIKMLDKLIKLGLMWQLWQVSRLQGTASSLEEKKQAIQQAQSTLYTYMQYFPEQDLRMLQPMISWLPMIRTAWDLSVGVPQVEDHASLLNWGAELLSNVESQAEAHPTPAVVALQNEMAAGLNPVIDIALGAGAENILADNAEEASQQAGVTPGFLQQQRAKIAQLSAFDVTKWLNKEEIGNFTSSTLRTGKNNAISALRKFNTLGTSRVSSVRNSVIDYFTNKGKTDDLTLQGFEEISLNDDVTEPAELRSAVQTFIPQAASAWRNLSQYTRGQGQEVYQRWQNMSSTKKNAIKGVAIGSAVIAGGAGLYALFRNQEHAQGIPEFEHPEEQEAYRNQLIGQLTGIEKRRKIAKGVSLGSGVLSLLISGMGAGIRAGKVYDAYRRGEIPEDELSATPPDLVGREAEQAADAQHEAPQGVLSRLKATLNNNERLFWSVGAALLLPATVGGYYWWRYAQQAKNLHRQLEMLDEKEEGSGSELLALTAERLLETLGDDAATASPEQIRAAMQQADTENNKYIDAVSDIQNDGTPFYARHIHTFPQERQSGPNSFAMGSGIRNKLRENVNQRDAERRADEAQKRAETQRLAEANRDRDWQSMSTEEILSTIVNVSYQQRCKAYEVLSGRKGVNEKIKIDLIEIGMVYDPVLNKGSARALSVKNTKGYLSWGNSGKRVIGILRDKRGGVRSFPLGRYFHLDLEANDEVKFSKNYLPKKSYKEEEWHADISQQINKDMEGLPENYRARVGSISDESYNTLTPEIIDEVSQSTLRNVFVTGNNSLLTDATWRLEKMPQLMSKSDAESDFPSTKVFLITAYDRNNHEVYKKSFIPQKYRENFSYSETERSSKRAETLKNANWKRDVIEQFQEECKGDRRLEGLSIHWQGGEVLYCVNGNSSISKVEGRFSSALRNTEIFVPKEVKIWINVNAPEVSLDSLITITQYSENSKAYFDKQFPVSVALSPGFNTLNLFAPTSDHPGKIVNWEPDSHGWVMQNYNSGMTEEDFKLSRSLTDVEVNKRANAAFDEVMKENRGKNDAIAMLDARTWLDKQIIDAIKDYGVPENTKIDLEQNVKFFMKSQRTAKYSPIRIATGPPIYRNESLSLRETILKNVVLSGVIKSDEYSKNHIMSTSWPGYLQSRERLLNTLNDINFEKRYVNRKKELSAEDKNIQRAIIKPQVDKALTRVRRYQGITVDANPAIRLLHNEGPVIRTVVHGVFVVNCKDSQMKNILALLSTRDDRPPLIIHRLDDLKRNDNLIEWLKPHLHLDEESYRLKEFSLGTQRYTLNQVYEQMREWQIAKVARDIDTLVETSTEVYIEFFKNLGGQLLQFLAFPLTFLGLAGVPYMVTTGLVAFAVLGLAPTLISYLAADTPEKREALGQELEAMVISELFGLFLGKITAPILKGIGNGVSASLKNAKKLVTDLQQRANKKLFSKLTNPGEEVTKKLNSSEGRGRLTSTQKNILNGINESLGKNVKSATSDGVSHTENVANLMTGSYDYQFKGNLQALIQEILKEDEGN</sequence>
<keyword evidence="4" id="KW-1185">Reference proteome</keyword>
<feature type="transmembrane region" description="Helical" evidence="2">
    <location>
        <begin position="1865"/>
        <end position="1883"/>
    </location>
</feature>
<keyword evidence="2" id="KW-0812">Transmembrane</keyword>
<gene>
    <name evidence="3" type="ORF">F3J40_08940</name>
</gene>
<evidence type="ECO:0000256" key="1">
    <source>
        <dbReference type="SAM" id="MobiDB-lite"/>
    </source>
</evidence>
<dbReference type="EMBL" id="VWXF01000003">
    <property type="protein sequence ID" value="NIF21718.1"/>
    <property type="molecule type" value="Genomic_DNA"/>
</dbReference>
<keyword evidence="2" id="KW-1133">Transmembrane helix</keyword>
<reference evidence="3 4" key="1">
    <citation type="journal article" date="2019" name="bioRxiv">
        <title>Bacteria contribute to plant secondary compound degradation in a generalist herbivore system.</title>
        <authorList>
            <person name="Francoeur C.B."/>
            <person name="Khadempour L."/>
            <person name="Moreira-Soto R.D."/>
            <person name="Gotting K."/>
            <person name="Book A.J."/>
            <person name="Pinto-Tomas A.A."/>
            <person name="Keefover-Ring K."/>
            <person name="Currie C.R."/>
        </authorList>
    </citation>
    <scope>NUCLEOTIDE SEQUENCE [LARGE SCALE GENOMIC DNA]</scope>
    <source>
        <strain evidence="3">Acro-835</strain>
    </source>
</reference>
<feature type="transmembrane region" description="Helical" evidence="2">
    <location>
        <begin position="876"/>
        <end position="894"/>
    </location>
</feature>
<evidence type="ECO:0000256" key="2">
    <source>
        <dbReference type="SAM" id="Phobius"/>
    </source>
</evidence>
<name>A0ABX0RB09_9GAMM</name>
<keyword evidence="2" id="KW-0472">Membrane</keyword>
<organism evidence="3 4">
    <name type="scientific">Candidatus Pantoea multigeneris</name>
    <dbReference type="NCBI Taxonomy" id="2608357"/>
    <lineage>
        <taxon>Bacteria</taxon>
        <taxon>Pseudomonadati</taxon>
        <taxon>Pseudomonadota</taxon>
        <taxon>Gammaproteobacteria</taxon>
        <taxon>Enterobacterales</taxon>
        <taxon>Erwiniaceae</taxon>
        <taxon>Pantoea</taxon>
    </lineage>
</organism>
<feature type="transmembrane region" description="Helical" evidence="2">
    <location>
        <begin position="953"/>
        <end position="973"/>
    </location>
</feature>